<evidence type="ECO:0000259" key="12">
    <source>
        <dbReference type="PROSITE" id="PS51123"/>
    </source>
</evidence>
<dbReference type="PRINTS" id="PR01021">
    <property type="entry name" value="OMPADOMAIN"/>
</dbReference>
<dbReference type="InterPro" id="IPR036737">
    <property type="entry name" value="OmpA-like_sf"/>
</dbReference>
<dbReference type="GO" id="GO:0015288">
    <property type="term" value="F:porin activity"/>
    <property type="evidence" value="ECO:0007669"/>
    <property type="project" value="UniProtKB-KW"/>
</dbReference>
<keyword evidence="9" id="KW-0998">Cell outer membrane</keyword>
<dbReference type="Gene3D" id="3.30.1330.60">
    <property type="entry name" value="OmpA-like domain"/>
    <property type="match status" value="1"/>
</dbReference>
<dbReference type="SUPFAM" id="SSF56925">
    <property type="entry name" value="OMPA-like"/>
    <property type="match status" value="1"/>
</dbReference>
<keyword evidence="2" id="KW-0813">Transport</keyword>
<keyword evidence="4" id="KW-0812">Transmembrane</keyword>
<evidence type="ECO:0000256" key="5">
    <source>
        <dbReference type="ARBA" id="ARBA00022729"/>
    </source>
</evidence>
<dbReference type="Pfam" id="PF13505">
    <property type="entry name" value="OMP_b-brl"/>
    <property type="match status" value="1"/>
</dbReference>
<dbReference type="SUPFAM" id="SSF103088">
    <property type="entry name" value="OmpA-like"/>
    <property type="match status" value="1"/>
</dbReference>
<dbReference type="GO" id="GO:0006811">
    <property type="term" value="P:monoatomic ion transport"/>
    <property type="evidence" value="ECO:0007669"/>
    <property type="project" value="UniProtKB-KW"/>
</dbReference>
<gene>
    <name evidence="13" type="ORF">D7D48_01925</name>
</gene>
<evidence type="ECO:0000256" key="8">
    <source>
        <dbReference type="ARBA" id="ARBA00023136"/>
    </source>
</evidence>
<dbReference type="Proteomes" id="UP000268553">
    <property type="component" value="Unassembled WGS sequence"/>
</dbReference>
<evidence type="ECO:0000256" key="11">
    <source>
        <dbReference type="SAM" id="SignalP"/>
    </source>
</evidence>
<dbReference type="AlphaFoldDB" id="A0A3R8RCB5"/>
<evidence type="ECO:0000256" key="10">
    <source>
        <dbReference type="PROSITE-ProRule" id="PRU00473"/>
    </source>
</evidence>
<reference evidence="13 14" key="1">
    <citation type="submission" date="2018-12" db="EMBL/GenBank/DDBJ databases">
        <authorList>
            <person name="Kim S.-J."/>
            <person name="Jung G.-Y."/>
        </authorList>
    </citation>
    <scope>NUCLEOTIDE SEQUENCE [LARGE SCALE GENOMIC DNA]</scope>
    <source>
        <strain evidence="13 14">03SU3-P</strain>
    </source>
</reference>
<dbReference type="InterPro" id="IPR006664">
    <property type="entry name" value="OMP_bac"/>
</dbReference>
<evidence type="ECO:0000256" key="9">
    <source>
        <dbReference type="ARBA" id="ARBA00023237"/>
    </source>
</evidence>
<feature type="chain" id="PRO_5018655187" evidence="11">
    <location>
        <begin position="22"/>
        <end position="374"/>
    </location>
</feature>
<name>A0A3R8RCB5_9SPHN</name>
<dbReference type="GO" id="GO:0009279">
    <property type="term" value="C:cell outer membrane"/>
    <property type="evidence" value="ECO:0007669"/>
    <property type="project" value="UniProtKB-SubCell"/>
</dbReference>
<dbReference type="PROSITE" id="PS51123">
    <property type="entry name" value="OMPA_2"/>
    <property type="match status" value="1"/>
</dbReference>
<keyword evidence="6" id="KW-0406">Ion transport</keyword>
<evidence type="ECO:0000313" key="13">
    <source>
        <dbReference type="EMBL" id="RRQ51679.1"/>
    </source>
</evidence>
<dbReference type="OrthoDB" id="189250at2"/>
<dbReference type="InterPro" id="IPR011250">
    <property type="entry name" value="OMP/PagP_B-barrel"/>
</dbReference>
<evidence type="ECO:0000256" key="1">
    <source>
        <dbReference type="ARBA" id="ARBA00004571"/>
    </source>
</evidence>
<feature type="domain" description="OmpA-like" evidence="12">
    <location>
        <begin position="255"/>
        <end position="372"/>
    </location>
</feature>
<keyword evidence="3" id="KW-1134">Transmembrane beta strand</keyword>
<dbReference type="PANTHER" id="PTHR30329:SF21">
    <property type="entry name" value="LIPOPROTEIN YIAD-RELATED"/>
    <property type="match status" value="1"/>
</dbReference>
<dbReference type="Gene3D" id="2.40.160.20">
    <property type="match status" value="1"/>
</dbReference>
<proteinExistence type="predicted"/>
<dbReference type="InterPro" id="IPR027385">
    <property type="entry name" value="Beta-barrel_OMP"/>
</dbReference>
<evidence type="ECO:0000256" key="7">
    <source>
        <dbReference type="ARBA" id="ARBA00023114"/>
    </source>
</evidence>
<dbReference type="InterPro" id="IPR006665">
    <property type="entry name" value="OmpA-like"/>
</dbReference>
<keyword evidence="14" id="KW-1185">Reference proteome</keyword>
<comment type="subcellular location">
    <subcellularLocation>
        <location evidence="1">Cell outer membrane</location>
        <topology evidence="1">Multi-pass membrane protein</topology>
    </subcellularLocation>
</comment>
<dbReference type="RefSeq" id="WP_125229692.1">
    <property type="nucleotide sequence ID" value="NZ_RWJI01000001.1"/>
</dbReference>
<keyword evidence="8 10" id="KW-0472">Membrane</keyword>
<comment type="caution">
    <text evidence="13">The sequence shown here is derived from an EMBL/GenBank/DDBJ whole genome shotgun (WGS) entry which is preliminary data.</text>
</comment>
<dbReference type="GO" id="GO:0046930">
    <property type="term" value="C:pore complex"/>
    <property type="evidence" value="ECO:0007669"/>
    <property type="project" value="UniProtKB-KW"/>
</dbReference>
<dbReference type="PANTHER" id="PTHR30329">
    <property type="entry name" value="STATOR ELEMENT OF FLAGELLAR MOTOR COMPLEX"/>
    <property type="match status" value="1"/>
</dbReference>
<evidence type="ECO:0000313" key="14">
    <source>
        <dbReference type="Proteomes" id="UP000268553"/>
    </source>
</evidence>
<protein>
    <submittedName>
        <fullName evidence="13">OmpA family protein</fullName>
    </submittedName>
</protein>
<accession>A0A3R8RCB5</accession>
<dbReference type="Pfam" id="PF00691">
    <property type="entry name" value="OmpA"/>
    <property type="match status" value="1"/>
</dbReference>
<evidence type="ECO:0000256" key="4">
    <source>
        <dbReference type="ARBA" id="ARBA00022692"/>
    </source>
</evidence>
<keyword evidence="5 11" id="KW-0732">Signal</keyword>
<sequence length="374" mass="39141">MRKIAISLALASTTLASPALARDNQWYVGVDGGAMIVEDLSLKISGKANAASTDTKKAFDIGGIVGYDFGGFRLESEVSYRNADVSGFKSQAPQLPINSTSTLAPGGSYKVGGNTTALSFMVNGLLDFGDDDGIQGFVGAGVGVARVDLQAVYAPPPLLDDSDTGFAWQTLAGVRAPLNDSWDVGLKYRYFNADKVGLVDRLGRAVETRFRSHSLMGSLVYNFGGEPAPVEVAPPPPPPPYVAPPAPPPPPPPPPAPVCNTGPYIVFFDWDNSNLRPDAASVLDNAVAQYANCGSAKVMLAGHADKSGTAKYNVGLSERRNGTVRAYLESKGVSAGAIATEAFGETAPLVQTADGEREPQNRRVEVTYGPGSGM</sequence>
<evidence type="ECO:0000256" key="6">
    <source>
        <dbReference type="ARBA" id="ARBA00023065"/>
    </source>
</evidence>
<evidence type="ECO:0000256" key="2">
    <source>
        <dbReference type="ARBA" id="ARBA00022448"/>
    </source>
</evidence>
<evidence type="ECO:0000256" key="3">
    <source>
        <dbReference type="ARBA" id="ARBA00022452"/>
    </source>
</evidence>
<dbReference type="EMBL" id="RWJI01000001">
    <property type="protein sequence ID" value="RRQ51679.1"/>
    <property type="molecule type" value="Genomic_DNA"/>
</dbReference>
<keyword evidence="7" id="KW-0626">Porin</keyword>
<dbReference type="InterPro" id="IPR050330">
    <property type="entry name" value="Bact_OuterMem_StrucFunc"/>
</dbReference>
<dbReference type="CDD" id="cd07185">
    <property type="entry name" value="OmpA_C-like"/>
    <property type="match status" value="1"/>
</dbReference>
<feature type="signal peptide" evidence="11">
    <location>
        <begin position="1"/>
        <end position="21"/>
    </location>
</feature>
<organism evidence="13 14">
    <name type="scientific">Sphingorhabdus wooponensis</name>
    <dbReference type="NCBI Taxonomy" id="940136"/>
    <lineage>
        <taxon>Bacteria</taxon>
        <taxon>Pseudomonadati</taxon>
        <taxon>Pseudomonadota</taxon>
        <taxon>Alphaproteobacteria</taxon>
        <taxon>Sphingomonadales</taxon>
        <taxon>Sphingomonadaceae</taxon>
        <taxon>Sphingorhabdus</taxon>
    </lineage>
</organism>